<sequence length="164" mass="17691">MAEAKPKILKPKSKINVKPSIEPIPTHVPSPSISSTIPTSSSPAHTTLVLVIPISTAPPPSKSTTHAPELPTKNISKMAKVKATSRKSIRKVYEDATQNTLLPTSKKSPVQKFMVEEHIGDLGKEVDTTGVELVVEGEGCKVPVQKEASDSLNFGWTEDEEDDE</sequence>
<evidence type="ECO:0000313" key="2">
    <source>
        <dbReference type="RefSeq" id="XP_016512884.1"/>
    </source>
</evidence>
<feature type="non-terminal residue" evidence="2">
    <location>
        <position position="164"/>
    </location>
</feature>
<dbReference type="RefSeq" id="XP_016512884.1">
    <property type="nucleotide sequence ID" value="XM_016657398.1"/>
</dbReference>
<organism evidence="2">
    <name type="scientific">Nicotiana tabacum</name>
    <name type="common">Common tobacco</name>
    <dbReference type="NCBI Taxonomy" id="4097"/>
    <lineage>
        <taxon>Eukaryota</taxon>
        <taxon>Viridiplantae</taxon>
        <taxon>Streptophyta</taxon>
        <taxon>Embryophyta</taxon>
        <taxon>Tracheophyta</taxon>
        <taxon>Spermatophyta</taxon>
        <taxon>Magnoliopsida</taxon>
        <taxon>eudicotyledons</taxon>
        <taxon>Gunneridae</taxon>
        <taxon>Pentapetalae</taxon>
        <taxon>asterids</taxon>
        <taxon>lamiids</taxon>
        <taxon>Solanales</taxon>
        <taxon>Solanaceae</taxon>
        <taxon>Nicotianoideae</taxon>
        <taxon>Nicotianeae</taxon>
        <taxon>Nicotiana</taxon>
    </lineage>
</organism>
<feature type="region of interest" description="Disordered" evidence="1">
    <location>
        <begin position="1"/>
        <end position="41"/>
    </location>
</feature>
<feature type="compositionally biased region" description="Low complexity" evidence="1">
    <location>
        <begin position="23"/>
        <end position="41"/>
    </location>
</feature>
<gene>
    <name evidence="2" type="primary">LOC107829927</name>
</gene>
<reference evidence="2" key="1">
    <citation type="submission" date="2025-08" db="UniProtKB">
        <authorList>
            <consortium name="RefSeq"/>
        </authorList>
    </citation>
    <scope>IDENTIFICATION</scope>
</reference>
<evidence type="ECO:0000256" key="1">
    <source>
        <dbReference type="SAM" id="MobiDB-lite"/>
    </source>
</evidence>
<dbReference type="KEGG" id="nta:107829927"/>
<accession>A0A1S4DHX5</accession>
<dbReference type="AlphaFoldDB" id="A0A1S4DHX5"/>
<dbReference type="PaxDb" id="4097-A0A1S4DHX5"/>
<dbReference type="OrthoDB" id="10496047at2759"/>
<proteinExistence type="predicted"/>
<protein>
    <submittedName>
        <fullName evidence="2">Uncharacterized protein C45G9.4-like</fullName>
    </submittedName>
</protein>
<name>A0A1S4DHX5_TOBAC</name>